<dbReference type="RefSeq" id="NP_001169759.1">
    <property type="nucleotide sequence ID" value="NM_001176288.1"/>
</dbReference>
<organism evidence="2">
    <name type="scientific">Zea mays</name>
    <name type="common">Maize</name>
    <dbReference type="NCBI Taxonomy" id="4577"/>
    <lineage>
        <taxon>Eukaryota</taxon>
        <taxon>Viridiplantae</taxon>
        <taxon>Streptophyta</taxon>
        <taxon>Embryophyta</taxon>
        <taxon>Tracheophyta</taxon>
        <taxon>Spermatophyta</taxon>
        <taxon>Magnoliopsida</taxon>
        <taxon>Liliopsida</taxon>
        <taxon>Poales</taxon>
        <taxon>Poaceae</taxon>
        <taxon>PACMAD clade</taxon>
        <taxon>Panicoideae</taxon>
        <taxon>Andropogonodae</taxon>
        <taxon>Andropogoneae</taxon>
        <taxon>Tripsacinae</taxon>
        <taxon>Zea</taxon>
    </lineage>
</organism>
<dbReference type="EMBL" id="BT067934">
    <property type="protein sequence ID" value="ACN34831.1"/>
    <property type="molecule type" value="mRNA"/>
</dbReference>
<accession>C0PI15</accession>
<feature type="region of interest" description="Disordered" evidence="1">
    <location>
        <begin position="67"/>
        <end position="91"/>
    </location>
</feature>
<reference evidence="2" key="1">
    <citation type="journal article" date="2009" name="PLoS Genet.">
        <title>Sequencing, mapping, and analysis of 27,455 maize full-length cDNAs.</title>
        <authorList>
            <person name="Soderlund C."/>
            <person name="Descour A."/>
            <person name="Kudrna D."/>
            <person name="Bomhoff M."/>
            <person name="Boyd L."/>
            <person name="Currie J."/>
            <person name="Angelova A."/>
            <person name="Collura K."/>
            <person name="Wissotski M."/>
            <person name="Ashley E."/>
            <person name="Morrow D."/>
            <person name="Fernandes J."/>
            <person name="Walbot V."/>
            <person name="Yu Y."/>
        </authorList>
    </citation>
    <scope>NUCLEOTIDE SEQUENCE</scope>
    <source>
        <strain evidence="2">B73</strain>
    </source>
</reference>
<evidence type="ECO:0000256" key="1">
    <source>
        <dbReference type="SAM" id="MobiDB-lite"/>
    </source>
</evidence>
<name>C0PI15_MAIZE</name>
<proteinExistence type="evidence at transcript level"/>
<dbReference type="GeneID" id="100383643"/>
<evidence type="ECO:0000313" key="2">
    <source>
        <dbReference type="EMBL" id="ACN34831.1"/>
    </source>
</evidence>
<feature type="compositionally biased region" description="Low complexity" evidence="1">
    <location>
        <begin position="72"/>
        <end position="89"/>
    </location>
</feature>
<dbReference type="AlphaFoldDB" id="C0PI15"/>
<dbReference type="HOGENOM" id="CLU_1818675_0_0_1"/>
<protein>
    <submittedName>
        <fullName evidence="2">Uncharacterized protein</fullName>
    </submittedName>
</protein>
<sequence length="142" mass="14502">MELSASHPCLQPGAHLSTRLLPAVRAGSLHAAGPRGSLVLAPSPSRSSSCSSTLRVVVSLLQAPMASDSALPCSSDPPRTPPSSSSPRSAAQLLDARAVLCSPARRLLLLARPNAGSASPMASGAFIELHLSSTLPVPARWP</sequence>
<dbReference type="KEGG" id="zma:100383643"/>